<proteinExistence type="predicted"/>
<feature type="compositionally biased region" description="Basic and acidic residues" evidence="1">
    <location>
        <begin position="1"/>
        <end position="17"/>
    </location>
</feature>
<evidence type="ECO:0000313" key="2">
    <source>
        <dbReference type="EMBL" id="NGO66552.1"/>
    </source>
</evidence>
<feature type="compositionally biased region" description="Basic and acidic residues" evidence="1">
    <location>
        <begin position="27"/>
        <end position="39"/>
    </location>
</feature>
<evidence type="ECO:0000313" key="3">
    <source>
        <dbReference type="Proteomes" id="UP000477849"/>
    </source>
</evidence>
<dbReference type="RefSeq" id="WP_163906532.1">
    <property type="nucleotide sequence ID" value="NZ_CP048428.1"/>
</dbReference>
<protein>
    <submittedName>
        <fullName evidence="2">Uncharacterized protein</fullName>
    </submittedName>
</protein>
<gene>
    <name evidence="2" type="ORF">G6N76_23060</name>
</gene>
<sequence length="82" mass="9070">MQSHHGESDHASGHSHDDFDEVDGDVDDRHDADHTHEKPSLWIGSTGSIRVATALDYQFRSDTLQSGLIVLLERPPRSVPLA</sequence>
<feature type="region of interest" description="Disordered" evidence="1">
    <location>
        <begin position="1"/>
        <end position="43"/>
    </location>
</feature>
<reference evidence="2 3" key="1">
    <citation type="submission" date="2020-02" db="EMBL/GenBank/DDBJ databases">
        <title>Genome sequence of the type strain CCBAU10050 of Rhizobium daejeonense.</title>
        <authorList>
            <person name="Gao J."/>
            <person name="Sun J."/>
        </authorList>
    </citation>
    <scope>NUCLEOTIDE SEQUENCE [LARGE SCALE GENOMIC DNA]</scope>
    <source>
        <strain evidence="2 3">CCBAU10050</strain>
    </source>
</reference>
<accession>A0A6M1RY63</accession>
<evidence type="ECO:0000256" key="1">
    <source>
        <dbReference type="SAM" id="MobiDB-lite"/>
    </source>
</evidence>
<dbReference type="EMBL" id="JAAKZH010000012">
    <property type="protein sequence ID" value="NGO66552.1"/>
    <property type="molecule type" value="Genomic_DNA"/>
</dbReference>
<dbReference type="Proteomes" id="UP000477849">
    <property type="component" value="Unassembled WGS sequence"/>
</dbReference>
<keyword evidence="3" id="KW-1185">Reference proteome</keyword>
<comment type="caution">
    <text evidence="2">The sequence shown here is derived from an EMBL/GenBank/DDBJ whole genome shotgun (WGS) entry which is preliminary data.</text>
</comment>
<dbReference type="AlphaFoldDB" id="A0A6M1RY63"/>
<name>A0A6M1RY63_9HYPH</name>
<organism evidence="2 3">
    <name type="scientific">Rhizobium daejeonense</name>
    <dbReference type="NCBI Taxonomy" id="240521"/>
    <lineage>
        <taxon>Bacteria</taxon>
        <taxon>Pseudomonadati</taxon>
        <taxon>Pseudomonadota</taxon>
        <taxon>Alphaproteobacteria</taxon>
        <taxon>Hyphomicrobiales</taxon>
        <taxon>Rhizobiaceae</taxon>
        <taxon>Rhizobium/Agrobacterium group</taxon>
        <taxon>Rhizobium</taxon>
    </lineage>
</organism>